<accession>A0A170RL20</accession>
<dbReference type="RefSeq" id="WP_065432308.1">
    <property type="nucleotide sequence ID" value="NZ_BDDL01000013.1"/>
</dbReference>
<sequence length="559" mass="62793">MLPGFVNSSDEEEQKKKSSHNRKKSKKTRVKRSPVSSSFCSTKTQISDFAAQMYQDDGSMIASNIGTVGDQKDIISSKNVSSHLPEIYLAQGARPKRTNGKCNLPKIPTEQQPVGGADGSMLDSTLNEVYLMQGAKPKKSCDSSSFHKSMMWQYNTNIEENIPVSSMQLGFRSYDINSETNLFSEHTRGVVQQSIPGVEGSNMPLQEMTTQFQRLSVTNTVGAINTRGNVTNVSNDLLKRVRSAHIGYIWNLCREMFYITSDGNCQMKDEIIHELSEITQNINCLVSLIKLELITQFAIALDFKELSCALMHYQINSLNMYALNVMFGELMNIVSCDSRSSLFKDKLYDIFVPYADTEVVNSGCTSSSGAMQYSTLVVMLSELMFAKKNNTFCGKFVYYVNFAMVSCYYRLGCMYCAITQYSPSLQGLFLQDPLGDMKQRCVDTCCGMVYMYYIGPEYNNGIKIIEGVAFPSLLLDICDSNIERHFMKSIKQANKLNFSYVMTNISAYITANLSEDFLLSVGNDIVRFANILEVIASTTAHHGEPEKDVFQMSEFRYGR</sequence>
<name>A0A170RL20_EHRRU</name>
<evidence type="ECO:0000313" key="2">
    <source>
        <dbReference type="EMBL" id="GAT76888.1"/>
    </source>
</evidence>
<dbReference type="AlphaFoldDB" id="A0A170RL20"/>
<organism evidence="2 3">
    <name type="scientific">Ehrlichia ruminantium</name>
    <name type="common">heartwater rickettsia</name>
    <name type="synonym">Cowdria ruminantium</name>
    <dbReference type="NCBI Taxonomy" id="779"/>
    <lineage>
        <taxon>Bacteria</taxon>
        <taxon>Pseudomonadati</taxon>
        <taxon>Pseudomonadota</taxon>
        <taxon>Alphaproteobacteria</taxon>
        <taxon>Rickettsiales</taxon>
        <taxon>Anaplasmataceae</taxon>
        <taxon>Ehrlichia</taxon>
    </lineage>
</organism>
<comment type="caution">
    <text evidence="2">The sequence shown here is derived from an EMBL/GenBank/DDBJ whole genome shotgun (WGS) entry which is preliminary data.</text>
</comment>
<dbReference type="EMBL" id="BDDL01000013">
    <property type="protein sequence ID" value="GAT76888.1"/>
    <property type="molecule type" value="Genomic_DNA"/>
</dbReference>
<protein>
    <recommendedName>
        <fullName evidence="4">DUF3514 domain-containing protein</fullName>
    </recommendedName>
</protein>
<evidence type="ECO:0000313" key="3">
    <source>
        <dbReference type="Proteomes" id="UP000092677"/>
    </source>
</evidence>
<evidence type="ECO:0000256" key="1">
    <source>
        <dbReference type="SAM" id="MobiDB-lite"/>
    </source>
</evidence>
<proteinExistence type="predicted"/>
<feature type="compositionally biased region" description="Basic residues" evidence="1">
    <location>
        <begin position="17"/>
        <end position="32"/>
    </location>
</feature>
<feature type="region of interest" description="Disordered" evidence="1">
    <location>
        <begin position="1"/>
        <end position="39"/>
    </location>
</feature>
<evidence type="ECO:0008006" key="4">
    <source>
        <dbReference type="Google" id="ProtNLM"/>
    </source>
</evidence>
<gene>
    <name evidence="2" type="ORF">EHRUM2_00860</name>
</gene>
<dbReference type="Proteomes" id="UP000092677">
    <property type="component" value="Unassembled WGS sequence"/>
</dbReference>
<reference evidence="3" key="1">
    <citation type="submission" date="2016-05" db="EMBL/GenBank/DDBJ databases">
        <title>Draft genome sequences of four strains of Ehrlichia ruminantium, a tick-borne pathogen of ruminants, isolated from Zimbabwe, The Gambia and Ghana.</title>
        <authorList>
            <person name="Nakao R."/>
            <person name="Jongejan F."/>
            <person name="Sugimoto C."/>
        </authorList>
    </citation>
    <scope>NUCLEOTIDE SEQUENCE [LARGE SCALE GENOMIC DNA]</scope>
    <source>
        <strain evidence="3">Kerr Seringe</strain>
    </source>
</reference>